<dbReference type="OrthoDB" id="4190732at2"/>
<protein>
    <submittedName>
        <fullName evidence="2">NADPH:quinone oxidoreductase family protein</fullName>
    </submittedName>
</protein>
<dbReference type="PANTHER" id="PTHR43677:SF4">
    <property type="entry name" value="QUINONE OXIDOREDUCTASE-LIKE PROTEIN 2"/>
    <property type="match status" value="1"/>
</dbReference>
<evidence type="ECO:0000313" key="3">
    <source>
        <dbReference type="Proteomes" id="UP000400924"/>
    </source>
</evidence>
<dbReference type="SMART" id="SM00829">
    <property type="entry name" value="PKS_ER"/>
    <property type="match status" value="1"/>
</dbReference>
<dbReference type="InterPro" id="IPR013154">
    <property type="entry name" value="ADH-like_N"/>
</dbReference>
<dbReference type="InterPro" id="IPR013149">
    <property type="entry name" value="ADH-like_C"/>
</dbReference>
<dbReference type="SUPFAM" id="SSF51735">
    <property type="entry name" value="NAD(P)-binding Rossmann-fold domains"/>
    <property type="match status" value="1"/>
</dbReference>
<dbReference type="InterPro" id="IPR011032">
    <property type="entry name" value="GroES-like_sf"/>
</dbReference>
<dbReference type="GO" id="GO:0008270">
    <property type="term" value="F:zinc ion binding"/>
    <property type="evidence" value="ECO:0007669"/>
    <property type="project" value="InterPro"/>
</dbReference>
<dbReference type="CDD" id="cd08241">
    <property type="entry name" value="QOR1"/>
    <property type="match status" value="1"/>
</dbReference>
<keyword evidence="3" id="KW-1185">Reference proteome</keyword>
<dbReference type="Gene3D" id="3.90.180.10">
    <property type="entry name" value="Medium-chain alcohol dehydrogenases, catalytic domain"/>
    <property type="match status" value="1"/>
</dbReference>
<dbReference type="InterPro" id="IPR002364">
    <property type="entry name" value="Quin_OxRdtase/zeta-crystal_CS"/>
</dbReference>
<dbReference type="GO" id="GO:0016491">
    <property type="term" value="F:oxidoreductase activity"/>
    <property type="evidence" value="ECO:0007669"/>
    <property type="project" value="InterPro"/>
</dbReference>
<accession>A0A5N8XJ95</accession>
<evidence type="ECO:0000259" key="1">
    <source>
        <dbReference type="SMART" id="SM00829"/>
    </source>
</evidence>
<name>A0A5N8XJ95_9ACTN</name>
<dbReference type="PROSITE" id="PS01162">
    <property type="entry name" value="QOR_ZETA_CRYSTAL"/>
    <property type="match status" value="1"/>
</dbReference>
<dbReference type="InterPro" id="IPR051397">
    <property type="entry name" value="Zn-ADH-like_protein"/>
</dbReference>
<dbReference type="PANTHER" id="PTHR43677">
    <property type="entry name" value="SHORT-CHAIN DEHYDROGENASE/REDUCTASE"/>
    <property type="match status" value="1"/>
</dbReference>
<dbReference type="Pfam" id="PF00107">
    <property type="entry name" value="ADH_zinc_N"/>
    <property type="match status" value="1"/>
</dbReference>
<dbReference type="InterPro" id="IPR036291">
    <property type="entry name" value="NAD(P)-bd_dom_sf"/>
</dbReference>
<dbReference type="Gene3D" id="3.40.50.720">
    <property type="entry name" value="NAD(P)-binding Rossmann-like Domain"/>
    <property type="match status" value="1"/>
</dbReference>
<reference evidence="2 3" key="1">
    <citation type="submission" date="2019-07" db="EMBL/GenBank/DDBJ databases">
        <title>New species of Amycolatopsis and Streptomyces.</title>
        <authorList>
            <person name="Duangmal K."/>
            <person name="Teo W.F.A."/>
            <person name="Lipun K."/>
        </authorList>
    </citation>
    <scope>NUCLEOTIDE SEQUENCE [LARGE SCALE GENOMIC DNA]</scope>
    <source>
        <strain evidence="2 3">NBRC 106415</strain>
    </source>
</reference>
<dbReference type="Pfam" id="PF08240">
    <property type="entry name" value="ADH_N"/>
    <property type="match status" value="1"/>
</dbReference>
<gene>
    <name evidence="2" type="ORF">FNH08_18345</name>
</gene>
<proteinExistence type="predicted"/>
<dbReference type="InterPro" id="IPR020843">
    <property type="entry name" value="ER"/>
</dbReference>
<organism evidence="2 3">
    <name type="scientific">Streptomyces spongiae</name>
    <dbReference type="NCBI Taxonomy" id="565072"/>
    <lineage>
        <taxon>Bacteria</taxon>
        <taxon>Bacillati</taxon>
        <taxon>Actinomycetota</taxon>
        <taxon>Actinomycetes</taxon>
        <taxon>Kitasatosporales</taxon>
        <taxon>Streptomycetaceae</taxon>
        <taxon>Streptomyces</taxon>
    </lineage>
</organism>
<evidence type="ECO:0000313" key="2">
    <source>
        <dbReference type="EMBL" id="MPY59058.1"/>
    </source>
</evidence>
<comment type="caution">
    <text evidence="2">The sequence shown here is derived from an EMBL/GenBank/DDBJ whole genome shotgun (WGS) entry which is preliminary data.</text>
</comment>
<dbReference type="AlphaFoldDB" id="A0A5N8XJ95"/>
<dbReference type="SUPFAM" id="SSF50129">
    <property type="entry name" value="GroES-like"/>
    <property type="match status" value="1"/>
</dbReference>
<dbReference type="Proteomes" id="UP000400924">
    <property type="component" value="Unassembled WGS sequence"/>
</dbReference>
<feature type="domain" description="Enoyl reductase (ER)" evidence="1">
    <location>
        <begin position="11"/>
        <end position="319"/>
    </location>
</feature>
<dbReference type="EMBL" id="VJZC01000117">
    <property type="protein sequence ID" value="MPY59058.1"/>
    <property type="molecule type" value="Genomic_DNA"/>
</dbReference>
<sequence length="322" mass="33369">MRAALVTAYEGPAALVVREVGEPEHDADAVRISVHAAGITFPDLLATRGLYQVKPPLPFAPGLEVAGIVLDAPDGSAFAPGDRVAAFLTFGGLAEVVSVDPAHVVPLPDEVGFVDGAALVVNHLTAHFALTKRGELRPGQTVLVHGAAGGLGTASVQVARACGAEVIAVASSDVKARLARDCGAHEVVSPGGFLDAVRRLTGGRGVDIVVDPVGGDRVTDSLRALAPEGRLLVLGFASGEIASVRTNRLLLGNSGVLGVAWAEYVRLRPAYFAEQWADLLPRIVSGQLQPMVRTTYPLAEAADALRAIETRTAIGKLVIDLT</sequence>